<evidence type="ECO:0000256" key="4">
    <source>
        <dbReference type="ARBA" id="ARBA00023123"/>
    </source>
</evidence>
<keyword evidence="4" id="KW-0518">Myosin</keyword>
<dbReference type="Gene3D" id="1.10.238.10">
    <property type="entry name" value="EF-hand"/>
    <property type="match status" value="2"/>
</dbReference>
<dbReference type="InterPro" id="IPR011992">
    <property type="entry name" value="EF-hand-dom_pair"/>
</dbReference>
<dbReference type="PANTHER" id="PTHR23048:SF33">
    <property type="entry name" value="MYOSIN LIGHT CHAIN ALKALI"/>
    <property type="match status" value="1"/>
</dbReference>
<comment type="caution">
    <text evidence="8">The sequence shown here is derived from an EMBL/GenBank/DDBJ whole genome shotgun (WGS) entry which is preliminary data.</text>
</comment>
<dbReference type="FunFam" id="1.10.238.10:FF:000003">
    <property type="entry name" value="Calmodulin A"/>
    <property type="match status" value="1"/>
</dbReference>
<evidence type="ECO:0000259" key="7">
    <source>
        <dbReference type="PROSITE" id="PS50222"/>
    </source>
</evidence>
<evidence type="ECO:0000256" key="5">
    <source>
        <dbReference type="ARBA" id="ARBA00023175"/>
    </source>
</evidence>
<reference evidence="8 9" key="1">
    <citation type="journal article" date="2024" name="BMC Genomics">
        <title>De novo assembly and annotation of Popillia japonica's genome with initial clues to its potential as an invasive pest.</title>
        <authorList>
            <person name="Cucini C."/>
            <person name="Boschi S."/>
            <person name="Funari R."/>
            <person name="Cardaioli E."/>
            <person name="Iannotti N."/>
            <person name="Marturano G."/>
            <person name="Paoli F."/>
            <person name="Bruttini M."/>
            <person name="Carapelli A."/>
            <person name="Frati F."/>
            <person name="Nardi F."/>
        </authorList>
    </citation>
    <scope>NUCLEOTIDE SEQUENCE [LARGE SCALE GENOMIC DNA]</scope>
    <source>
        <strain evidence="8">DMR45628</strain>
    </source>
</reference>
<evidence type="ECO:0000256" key="2">
    <source>
        <dbReference type="ARBA" id="ARBA00019148"/>
    </source>
</evidence>
<protein>
    <recommendedName>
        <fullName evidence="2">Myosin light chain alkali</fullName>
    </recommendedName>
</protein>
<accession>A0AAW1L9H6</accession>
<comment type="subunit">
    <text evidence="1">Myosin is a hexamer of 2 heavy chains and 4 light chains.</text>
</comment>
<dbReference type="AlphaFoldDB" id="A0AAW1L9H6"/>
<evidence type="ECO:0000256" key="1">
    <source>
        <dbReference type="ARBA" id="ARBA00011445"/>
    </source>
</evidence>
<name>A0AAW1L9H6_POPJA</name>
<gene>
    <name evidence="8" type="ORF">QE152_g14199</name>
</gene>
<keyword evidence="5" id="KW-0505">Motor protein</keyword>
<keyword evidence="3" id="KW-0677">Repeat</keyword>
<sequence length="159" mass="17901">MAAELKQIEIEKIDFAIEMFTDALTGKLDAMNLGDVLRVCGLNPSLEDLEKLGATKKPGEKTLTTEDVQKIYIESRKDIKNQGCYEDFVECLKLYDKDENGKMIAAELSHSLLSLGEKLSDDQVDKLFADCLPEEDDDGMIEYDIFLRKMCEKPLPAAE</sequence>
<dbReference type="PANTHER" id="PTHR23048">
    <property type="entry name" value="MYOSIN LIGHT CHAIN 1, 3"/>
    <property type="match status" value="1"/>
</dbReference>
<evidence type="ECO:0000313" key="9">
    <source>
        <dbReference type="Proteomes" id="UP001458880"/>
    </source>
</evidence>
<dbReference type="PROSITE" id="PS50222">
    <property type="entry name" value="EF_HAND_2"/>
    <property type="match status" value="1"/>
</dbReference>
<dbReference type="Proteomes" id="UP001458880">
    <property type="component" value="Unassembled WGS sequence"/>
</dbReference>
<feature type="domain" description="EF-hand" evidence="7">
    <location>
        <begin position="83"/>
        <end position="118"/>
    </location>
</feature>
<keyword evidence="9" id="KW-1185">Reference proteome</keyword>
<dbReference type="InterPro" id="IPR002048">
    <property type="entry name" value="EF_hand_dom"/>
</dbReference>
<dbReference type="GO" id="GO:0005509">
    <property type="term" value="F:calcium ion binding"/>
    <property type="evidence" value="ECO:0007669"/>
    <property type="project" value="InterPro"/>
</dbReference>
<evidence type="ECO:0000313" key="8">
    <source>
        <dbReference type="EMBL" id="KAK9730829.1"/>
    </source>
</evidence>
<evidence type="ECO:0000256" key="3">
    <source>
        <dbReference type="ARBA" id="ARBA00022737"/>
    </source>
</evidence>
<organism evidence="8 9">
    <name type="scientific">Popillia japonica</name>
    <name type="common">Japanese beetle</name>
    <dbReference type="NCBI Taxonomy" id="7064"/>
    <lineage>
        <taxon>Eukaryota</taxon>
        <taxon>Metazoa</taxon>
        <taxon>Ecdysozoa</taxon>
        <taxon>Arthropoda</taxon>
        <taxon>Hexapoda</taxon>
        <taxon>Insecta</taxon>
        <taxon>Pterygota</taxon>
        <taxon>Neoptera</taxon>
        <taxon>Endopterygota</taxon>
        <taxon>Coleoptera</taxon>
        <taxon>Polyphaga</taxon>
        <taxon>Scarabaeiformia</taxon>
        <taxon>Scarabaeidae</taxon>
        <taxon>Rutelinae</taxon>
        <taxon>Popillia</taxon>
    </lineage>
</organism>
<evidence type="ECO:0000256" key="6">
    <source>
        <dbReference type="ARBA" id="ARBA00023179"/>
    </source>
</evidence>
<dbReference type="SUPFAM" id="SSF47473">
    <property type="entry name" value="EF-hand"/>
    <property type="match status" value="1"/>
</dbReference>
<dbReference type="GO" id="GO:0005859">
    <property type="term" value="C:muscle myosin complex"/>
    <property type="evidence" value="ECO:0007669"/>
    <property type="project" value="TreeGrafter"/>
</dbReference>
<dbReference type="EMBL" id="JASPKY010000141">
    <property type="protein sequence ID" value="KAK9730829.1"/>
    <property type="molecule type" value="Genomic_DNA"/>
</dbReference>
<keyword evidence="6" id="KW-0514">Muscle protein</keyword>
<proteinExistence type="predicted"/>
<dbReference type="InterPro" id="IPR050230">
    <property type="entry name" value="CALM/Myosin/TropC-like"/>
</dbReference>